<gene>
    <name evidence="2" type="ORF">EEDITHA_LOCUS10839</name>
</gene>
<organism evidence="2 3">
    <name type="scientific">Euphydryas editha</name>
    <name type="common">Edith's checkerspot</name>
    <dbReference type="NCBI Taxonomy" id="104508"/>
    <lineage>
        <taxon>Eukaryota</taxon>
        <taxon>Metazoa</taxon>
        <taxon>Ecdysozoa</taxon>
        <taxon>Arthropoda</taxon>
        <taxon>Hexapoda</taxon>
        <taxon>Insecta</taxon>
        <taxon>Pterygota</taxon>
        <taxon>Neoptera</taxon>
        <taxon>Endopterygota</taxon>
        <taxon>Lepidoptera</taxon>
        <taxon>Glossata</taxon>
        <taxon>Ditrysia</taxon>
        <taxon>Papilionoidea</taxon>
        <taxon>Nymphalidae</taxon>
        <taxon>Nymphalinae</taxon>
        <taxon>Euphydryas</taxon>
    </lineage>
</organism>
<dbReference type="Proteomes" id="UP001153954">
    <property type="component" value="Unassembled WGS sequence"/>
</dbReference>
<dbReference type="EMBL" id="CAKOGL010000015">
    <property type="protein sequence ID" value="CAH2095375.1"/>
    <property type="molecule type" value="Genomic_DNA"/>
</dbReference>
<comment type="caution">
    <text evidence="2">The sequence shown here is derived from an EMBL/GenBank/DDBJ whole genome shotgun (WGS) entry which is preliminary data.</text>
</comment>
<keyword evidence="3" id="KW-1185">Reference proteome</keyword>
<proteinExistence type="predicted"/>
<evidence type="ECO:0000256" key="1">
    <source>
        <dbReference type="SAM" id="MobiDB-lite"/>
    </source>
</evidence>
<evidence type="ECO:0000313" key="3">
    <source>
        <dbReference type="Proteomes" id="UP001153954"/>
    </source>
</evidence>
<name>A0AAU9UF22_EUPED</name>
<reference evidence="2" key="1">
    <citation type="submission" date="2022-03" db="EMBL/GenBank/DDBJ databases">
        <authorList>
            <person name="Tunstrom K."/>
        </authorList>
    </citation>
    <scope>NUCLEOTIDE SEQUENCE</scope>
</reference>
<dbReference type="AlphaFoldDB" id="A0AAU9UF22"/>
<evidence type="ECO:0008006" key="4">
    <source>
        <dbReference type="Google" id="ProtNLM"/>
    </source>
</evidence>
<feature type="region of interest" description="Disordered" evidence="1">
    <location>
        <begin position="1"/>
        <end position="29"/>
    </location>
</feature>
<feature type="compositionally biased region" description="Polar residues" evidence="1">
    <location>
        <begin position="14"/>
        <end position="29"/>
    </location>
</feature>
<accession>A0AAU9UF22</accession>
<evidence type="ECO:0000313" key="2">
    <source>
        <dbReference type="EMBL" id="CAH2095375.1"/>
    </source>
</evidence>
<protein>
    <recommendedName>
        <fullName evidence="4">PiggyBac transposable element-derived protein domain-containing protein</fullName>
    </recommendedName>
</protein>
<sequence>MPQRQILRGKNGHRWTTTKGRSSGRVSSANIIRTSRGPTRMNKCLYESLEYFSIFITDDIVEEITKWTNAETQLKIQRPDVKASFKTITCEEIRALFRILTLTAAMKDSHFTTDELFDFSYSGNRYVAAMR</sequence>